<reference evidence="2 3" key="1">
    <citation type="submission" date="2018-01" db="EMBL/GenBank/DDBJ databases">
        <title>Complete genome sequence of Flavivirga eckloniae ECD14 isolated from seaweed Ecklonia cava.</title>
        <authorList>
            <person name="Lee J.H."/>
            <person name="Baik K.S."/>
            <person name="Seong C.N."/>
        </authorList>
    </citation>
    <scope>NUCLEOTIDE SEQUENCE [LARGE SCALE GENOMIC DNA]</scope>
    <source>
        <strain evidence="2 3">ECD14</strain>
    </source>
</reference>
<evidence type="ECO:0000256" key="1">
    <source>
        <dbReference type="SAM" id="SignalP"/>
    </source>
</evidence>
<gene>
    <name evidence="2" type="ORF">C1H87_09620</name>
</gene>
<protein>
    <recommendedName>
        <fullName evidence="4">Transporter</fullName>
    </recommendedName>
</protein>
<dbReference type="EMBL" id="CP025791">
    <property type="protein sequence ID" value="AUP78944.1"/>
    <property type="molecule type" value="Genomic_DNA"/>
</dbReference>
<evidence type="ECO:0008006" key="4">
    <source>
        <dbReference type="Google" id="ProtNLM"/>
    </source>
</evidence>
<keyword evidence="3" id="KW-1185">Reference proteome</keyword>
<dbReference type="KEGG" id="fek:C1H87_09620"/>
<dbReference type="Proteomes" id="UP000235826">
    <property type="component" value="Chromosome"/>
</dbReference>
<organism evidence="2 3">
    <name type="scientific">Flavivirga eckloniae</name>
    <dbReference type="NCBI Taxonomy" id="1803846"/>
    <lineage>
        <taxon>Bacteria</taxon>
        <taxon>Pseudomonadati</taxon>
        <taxon>Bacteroidota</taxon>
        <taxon>Flavobacteriia</taxon>
        <taxon>Flavobacteriales</taxon>
        <taxon>Flavobacteriaceae</taxon>
        <taxon>Flavivirga</taxon>
    </lineage>
</organism>
<feature type="signal peptide" evidence="1">
    <location>
        <begin position="1"/>
        <end position="26"/>
    </location>
</feature>
<keyword evidence="1" id="KW-0732">Signal</keyword>
<accession>A0A2K9PPH1</accession>
<feature type="chain" id="PRO_5014752733" description="Transporter" evidence="1">
    <location>
        <begin position="27"/>
        <end position="329"/>
    </location>
</feature>
<evidence type="ECO:0000313" key="3">
    <source>
        <dbReference type="Proteomes" id="UP000235826"/>
    </source>
</evidence>
<name>A0A2K9PPH1_9FLAO</name>
<dbReference type="AlphaFoldDB" id="A0A2K9PPH1"/>
<proteinExistence type="predicted"/>
<sequence length="329" mass="36758">MTKRFTMNCKRLFFVTCILVFTQIDAQTCCSGGIPLSNNLGLSQADKGTIQVGLNYDYNYLNTLNSGTETLNDNSRLRITHSVLLNANYSISNRFSIEGLFTWVNQRRNISQFGNENLDQTSGIGDAVLLLKYNFPELLGEKSNIAIGLGSKIPLGSSTETNDQGITLNADLQPGSNAWDIIYWTSFSKNFAFRPTSTLSARIIYRSTGTNDSYFENSTYKFGNEFQGFISFSDQFVLFKTLTNPSLSFKYRDARRDKISGFDLDNTGGNWVSVIPNFSINLKPQLAFSAKAELPIYNNVDGTQLTPTYRITTGLLLKISPKKNVLQLN</sequence>
<evidence type="ECO:0000313" key="2">
    <source>
        <dbReference type="EMBL" id="AUP78944.1"/>
    </source>
</evidence>